<keyword evidence="1" id="KW-0472">Membrane</keyword>
<evidence type="ECO:0000256" key="1">
    <source>
        <dbReference type="SAM" id="Phobius"/>
    </source>
</evidence>
<keyword evidence="3" id="KW-1185">Reference proteome</keyword>
<feature type="transmembrane region" description="Helical" evidence="1">
    <location>
        <begin position="106"/>
        <end position="131"/>
    </location>
</feature>
<gene>
    <name evidence="2" type="ORF">JCM17207_13050</name>
</gene>
<feature type="transmembrane region" description="Helical" evidence="1">
    <location>
        <begin position="143"/>
        <end position="160"/>
    </location>
</feature>
<comment type="caution">
    <text evidence="2">The sequence shown here is derived from an EMBL/GenBank/DDBJ whole genome shotgun (WGS) entry which is preliminary data.</text>
</comment>
<feature type="transmembrane region" description="Helical" evidence="1">
    <location>
        <begin position="180"/>
        <end position="202"/>
    </location>
</feature>
<accession>A0AA37MYZ9</accession>
<dbReference type="AlphaFoldDB" id="A0AA37MYZ9"/>
<evidence type="ECO:0000313" key="3">
    <source>
        <dbReference type="Proteomes" id="UP001055185"/>
    </source>
</evidence>
<dbReference type="RefSeq" id="WP_238316874.1">
    <property type="nucleotide sequence ID" value="NZ_BQKV01000041.1"/>
</dbReference>
<keyword evidence="1" id="KW-0812">Transmembrane</keyword>
<feature type="transmembrane region" description="Helical" evidence="1">
    <location>
        <begin position="79"/>
        <end position="100"/>
    </location>
</feature>
<reference evidence="2" key="1">
    <citation type="journal article" date="2022" name="Int. J. Syst. Evol. Microbiol.">
        <title>Genome-based, phenotypic and chemotaxonomic classification of Faecalibacterium strains: proposal of three novel species Faecalibacterium duncaniae sp. nov., Faecalibacterium hattorii sp. nov. and Faecalibacterium gallinarum sp. nov. .</title>
        <authorList>
            <person name="Sakamoto M."/>
            <person name="Sakurai N."/>
            <person name="Tanno H."/>
            <person name="Iino T."/>
            <person name="Ohkuma M."/>
            <person name="Endo A."/>
        </authorList>
    </citation>
    <scope>NUCLEOTIDE SEQUENCE</scope>
    <source>
        <strain evidence="2">JCM 17207</strain>
    </source>
</reference>
<organism evidence="2 3">
    <name type="scientific">Faecalibacterium gallinarum</name>
    <dbReference type="NCBI Taxonomy" id="2903556"/>
    <lineage>
        <taxon>Bacteria</taxon>
        <taxon>Bacillati</taxon>
        <taxon>Bacillota</taxon>
        <taxon>Clostridia</taxon>
        <taxon>Eubacteriales</taxon>
        <taxon>Oscillospiraceae</taxon>
        <taxon>Faecalibacterium</taxon>
    </lineage>
</organism>
<keyword evidence="1" id="KW-1133">Transmembrane helix</keyword>
<name>A0AA37MYZ9_9FIRM</name>
<feature type="transmembrane region" description="Helical" evidence="1">
    <location>
        <begin position="49"/>
        <end position="67"/>
    </location>
</feature>
<protein>
    <submittedName>
        <fullName evidence="2">Uncharacterized protein</fullName>
    </submittedName>
</protein>
<proteinExistence type="predicted"/>
<sequence>MRTTKLQKLLSIFCNLLILYWESIALPISWEGVGMEMFTFYTENSNLFSTLACALMAAAQIGALLTGGEVPRWVKTLKYMSTCCLMLTFLTVVFVLAPIYGPGGYYVLLLTGSMLYHHFLNPVVSFFSLVLFERAPRLPRRAALYDLVPTLLYGAAALAMNLARVLEGPYPFFKIYEQPVWVSCLWAVVLLGGSFLIDRIVWRLNTGKVPART</sequence>
<dbReference type="Proteomes" id="UP001055185">
    <property type="component" value="Unassembled WGS sequence"/>
</dbReference>
<evidence type="ECO:0000313" key="2">
    <source>
        <dbReference type="EMBL" id="GJN64680.1"/>
    </source>
</evidence>
<dbReference type="EMBL" id="BQKV01000041">
    <property type="protein sequence ID" value="GJN64680.1"/>
    <property type="molecule type" value="Genomic_DNA"/>
</dbReference>